<dbReference type="GO" id="GO:0004794">
    <property type="term" value="F:threonine deaminase activity"/>
    <property type="evidence" value="ECO:0007669"/>
    <property type="project" value="UniProtKB-EC"/>
</dbReference>
<comment type="caution">
    <text evidence="4">The sequence shown here is derived from an EMBL/GenBank/DDBJ whole genome shotgun (WGS) entry which is preliminary data.</text>
</comment>
<dbReference type="GO" id="GO:0003941">
    <property type="term" value="F:L-serine ammonia-lyase activity"/>
    <property type="evidence" value="ECO:0007669"/>
    <property type="project" value="TreeGrafter"/>
</dbReference>
<dbReference type="EMBL" id="JACHDP010000001">
    <property type="protein sequence ID" value="MBB5479211.1"/>
    <property type="molecule type" value="Genomic_DNA"/>
</dbReference>
<dbReference type="InterPro" id="IPR036052">
    <property type="entry name" value="TrpB-like_PALP_sf"/>
</dbReference>
<evidence type="ECO:0000313" key="4">
    <source>
        <dbReference type="EMBL" id="MBB5479211.1"/>
    </source>
</evidence>
<protein>
    <submittedName>
        <fullName evidence="4">Threonine dehydratase</fullName>
        <ecNumber evidence="4">4.3.1.19</ecNumber>
    </submittedName>
</protein>
<dbReference type="PANTHER" id="PTHR43050">
    <property type="entry name" value="SERINE / THREONINE RACEMASE FAMILY MEMBER"/>
    <property type="match status" value="1"/>
</dbReference>
<evidence type="ECO:0000256" key="1">
    <source>
        <dbReference type="ARBA" id="ARBA00001933"/>
    </source>
</evidence>
<dbReference type="GO" id="GO:0030378">
    <property type="term" value="F:serine racemase activity"/>
    <property type="evidence" value="ECO:0007669"/>
    <property type="project" value="TreeGrafter"/>
</dbReference>
<dbReference type="GO" id="GO:0070179">
    <property type="term" value="P:D-serine biosynthetic process"/>
    <property type="evidence" value="ECO:0007669"/>
    <property type="project" value="TreeGrafter"/>
</dbReference>
<dbReference type="RefSeq" id="WP_229686979.1">
    <property type="nucleotide sequence ID" value="NZ_BMNF01000001.1"/>
</dbReference>
<keyword evidence="5" id="KW-1185">Reference proteome</keyword>
<gene>
    <name evidence="4" type="ORF">HNR20_003716</name>
</gene>
<dbReference type="AlphaFoldDB" id="A0A840W826"/>
<dbReference type="GO" id="GO:0030170">
    <property type="term" value="F:pyridoxal phosphate binding"/>
    <property type="evidence" value="ECO:0007669"/>
    <property type="project" value="TreeGrafter"/>
</dbReference>
<name>A0A840W826_9ACTN</name>
<dbReference type="Pfam" id="PF00291">
    <property type="entry name" value="PALP"/>
    <property type="match status" value="1"/>
</dbReference>
<dbReference type="Gene3D" id="3.40.50.1100">
    <property type="match status" value="2"/>
</dbReference>
<keyword evidence="2" id="KW-0663">Pyridoxal phosphate</keyword>
<dbReference type="GO" id="GO:0000287">
    <property type="term" value="F:magnesium ion binding"/>
    <property type="evidence" value="ECO:0007669"/>
    <property type="project" value="TreeGrafter"/>
</dbReference>
<evidence type="ECO:0000313" key="5">
    <source>
        <dbReference type="Proteomes" id="UP000586947"/>
    </source>
</evidence>
<dbReference type="InterPro" id="IPR001926">
    <property type="entry name" value="TrpB-like_PALP"/>
</dbReference>
<dbReference type="GO" id="GO:0005524">
    <property type="term" value="F:ATP binding"/>
    <property type="evidence" value="ECO:0007669"/>
    <property type="project" value="TreeGrafter"/>
</dbReference>
<dbReference type="GO" id="GO:0018114">
    <property type="term" value="F:threonine racemase activity"/>
    <property type="evidence" value="ECO:0007669"/>
    <property type="project" value="TreeGrafter"/>
</dbReference>
<proteinExistence type="predicted"/>
<dbReference type="Proteomes" id="UP000586947">
    <property type="component" value="Unassembled WGS sequence"/>
</dbReference>
<keyword evidence="4" id="KW-0456">Lyase</keyword>
<sequence>MSRTVGQVRADVEEASRWLAGRVVRTPVLRSPVIDGLAGARVLFKAENLQNGGSYKMRGALRAVGRLATAGHTGVIAQSTGNHAVAVALAARQHGLAAIVVLPVDAAPTKVDRARAAGARVVFAGTAVEERVAVANGLSDESGHPVVDAYDHPDVIAGQGTASLELIEEAERLGTPLDVLVVPVGGGGGVAGACLAAAGTGIEVYGVEPSGCDSLARSLAAGERVPVTPAPTIADGLRPSCVGELPFAIVRDALRGVVRVDDDEIGAAFRLILMELKVLAEPSGAAGLAGALRLAPEAGRQRTVGVVLTGGNVEAALVARLMVQRPAEVTTVEGVAA</sequence>
<dbReference type="EC" id="4.3.1.19" evidence="4"/>
<organism evidence="4 5">
    <name type="scientific">Micromonospora parathelypteridis</name>
    <dbReference type="NCBI Taxonomy" id="1839617"/>
    <lineage>
        <taxon>Bacteria</taxon>
        <taxon>Bacillati</taxon>
        <taxon>Actinomycetota</taxon>
        <taxon>Actinomycetes</taxon>
        <taxon>Micromonosporales</taxon>
        <taxon>Micromonosporaceae</taxon>
        <taxon>Micromonospora</taxon>
    </lineage>
</organism>
<dbReference type="PANTHER" id="PTHR43050:SF1">
    <property type="entry name" value="SERINE RACEMASE"/>
    <property type="match status" value="1"/>
</dbReference>
<accession>A0A840W826</accession>
<evidence type="ECO:0000259" key="3">
    <source>
        <dbReference type="Pfam" id="PF00291"/>
    </source>
</evidence>
<comment type="cofactor">
    <cofactor evidence="1">
        <name>pyridoxal 5'-phosphate</name>
        <dbReference type="ChEBI" id="CHEBI:597326"/>
    </cofactor>
</comment>
<evidence type="ECO:0000256" key="2">
    <source>
        <dbReference type="ARBA" id="ARBA00022898"/>
    </source>
</evidence>
<feature type="domain" description="Tryptophan synthase beta chain-like PALP" evidence="3">
    <location>
        <begin position="23"/>
        <end position="310"/>
    </location>
</feature>
<reference evidence="4 5" key="1">
    <citation type="submission" date="2020-08" db="EMBL/GenBank/DDBJ databases">
        <title>Sequencing the genomes of 1000 actinobacteria strains.</title>
        <authorList>
            <person name="Klenk H.-P."/>
        </authorList>
    </citation>
    <scope>NUCLEOTIDE SEQUENCE [LARGE SCALE GENOMIC DNA]</scope>
    <source>
        <strain evidence="4 5">DSM 103125</strain>
    </source>
</reference>
<dbReference type="SUPFAM" id="SSF53686">
    <property type="entry name" value="Tryptophan synthase beta subunit-like PLP-dependent enzymes"/>
    <property type="match status" value="1"/>
</dbReference>